<dbReference type="GO" id="GO:0061630">
    <property type="term" value="F:ubiquitin protein ligase activity"/>
    <property type="evidence" value="ECO:0007669"/>
    <property type="project" value="TreeGrafter"/>
</dbReference>
<protein>
    <submittedName>
        <fullName evidence="7">Zinc finger protein, putative</fullName>
    </submittedName>
</protein>
<dbReference type="PROSITE" id="PS00518">
    <property type="entry name" value="ZF_RING_1"/>
    <property type="match status" value="1"/>
</dbReference>
<dbReference type="InterPro" id="IPR017907">
    <property type="entry name" value="Znf_RING_CS"/>
</dbReference>
<gene>
    <name evidence="7" type="ORF">BSAL_68660</name>
</gene>
<feature type="compositionally biased region" description="Pro residues" evidence="5">
    <location>
        <begin position="397"/>
        <end position="406"/>
    </location>
</feature>
<evidence type="ECO:0000259" key="6">
    <source>
        <dbReference type="PROSITE" id="PS50089"/>
    </source>
</evidence>
<dbReference type="InterPro" id="IPR001841">
    <property type="entry name" value="Znf_RING"/>
</dbReference>
<name>A0A0S4IWH0_BODSA</name>
<keyword evidence="8" id="KW-1185">Reference proteome</keyword>
<dbReference type="VEuPathDB" id="TriTrypDB:BSAL_68660"/>
<evidence type="ECO:0000256" key="3">
    <source>
        <dbReference type="ARBA" id="ARBA00022833"/>
    </source>
</evidence>
<feature type="compositionally biased region" description="Polar residues" evidence="5">
    <location>
        <begin position="200"/>
        <end position="209"/>
    </location>
</feature>
<dbReference type="AlphaFoldDB" id="A0A0S4IWH0"/>
<evidence type="ECO:0000313" key="7">
    <source>
        <dbReference type="EMBL" id="CUF98884.1"/>
    </source>
</evidence>
<organism evidence="7 8">
    <name type="scientific">Bodo saltans</name>
    <name type="common">Flagellated protozoan</name>
    <dbReference type="NCBI Taxonomy" id="75058"/>
    <lineage>
        <taxon>Eukaryota</taxon>
        <taxon>Discoba</taxon>
        <taxon>Euglenozoa</taxon>
        <taxon>Kinetoplastea</taxon>
        <taxon>Metakinetoplastina</taxon>
        <taxon>Eubodonida</taxon>
        <taxon>Bodonidae</taxon>
        <taxon>Bodo</taxon>
    </lineage>
</organism>
<feature type="region of interest" description="Disordered" evidence="5">
    <location>
        <begin position="175"/>
        <end position="232"/>
    </location>
</feature>
<evidence type="ECO:0000256" key="4">
    <source>
        <dbReference type="PROSITE-ProRule" id="PRU00175"/>
    </source>
</evidence>
<feature type="compositionally biased region" description="Low complexity" evidence="5">
    <location>
        <begin position="381"/>
        <end position="395"/>
    </location>
</feature>
<keyword evidence="1" id="KW-0479">Metal-binding</keyword>
<accession>A0A0S4IWH0</accession>
<evidence type="ECO:0000256" key="5">
    <source>
        <dbReference type="SAM" id="MobiDB-lite"/>
    </source>
</evidence>
<evidence type="ECO:0000313" key="8">
    <source>
        <dbReference type="Proteomes" id="UP000051952"/>
    </source>
</evidence>
<dbReference type="PANTHER" id="PTHR15710:SF243">
    <property type="entry name" value="E3 UBIQUITIN-PROTEIN LIGASE PRAJA-2 ISOFORM X1"/>
    <property type="match status" value="1"/>
</dbReference>
<feature type="compositionally biased region" description="Low complexity" evidence="5">
    <location>
        <begin position="437"/>
        <end position="448"/>
    </location>
</feature>
<dbReference type="EMBL" id="CYKH01000479">
    <property type="protein sequence ID" value="CUF98884.1"/>
    <property type="molecule type" value="Genomic_DNA"/>
</dbReference>
<dbReference type="Proteomes" id="UP000051952">
    <property type="component" value="Unassembled WGS sequence"/>
</dbReference>
<dbReference type="SMART" id="SM00184">
    <property type="entry name" value="RING"/>
    <property type="match status" value="1"/>
</dbReference>
<evidence type="ECO:0000256" key="1">
    <source>
        <dbReference type="ARBA" id="ARBA00022723"/>
    </source>
</evidence>
<feature type="compositionally biased region" description="Low complexity" evidence="5">
    <location>
        <begin position="310"/>
        <end position="330"/>
    </location>
</feature>
<proteinExistence type="predicted"/>
<dbReference type="Gene3D" id="3.30.40.10">
    <property type="entry name" value="Zinc/RING finger domain, C3HC4 (zinc finger)"/>
    <property type="match status" value="1"/>
</dbReference>
<feature type="region of interest" description="Disordered" evidence="5">
    <location>
        <begin position="306"/>
        <end position="448"/>
    </location>
</feature>
<keyword evidence="2 4" id="KW-0863">Zinc-finger</keyword>
<keyword evidence="3" id="KW-0862">Zinc</keyword>
<dbReference type="Pfam" id="PF13639">
    <property type="entry name" value="zf-RING_2"/>
    <property type="match status" value="1"/>
</dbReference>
<feature type="region of interest" description="Disordered" evidence="5">
    <location>
        <begin position="244"/>
        <end position="289"/>
    </location>
</feature>
<dbReference type="SUPFAM" id="SSF57850">
    <property type="entry name" value="RING/U-box"/>
    <property type="match status" value="1"/>
</dbReference>
<dbReference type="PROSITE" id="PS50089">
    <property type="entry name" value="ZF_RING_2"/>
    <property type="match status" value="1"/>
</dbReference>
<evidence type="ECO:0000256" key="2">
    <source>
        <dbReference type="ARBA" id="ARBA00022771"/>
    </source>
</evidence>
<feature type="compositionally biased region" description="Low complexity" evidence="5">
    <location>
        <begin position="407"/>
        <end position="416"/>
    </location>
</feature>
<dbReference type="GO" id="GO:0008270">
    <property type="term" value="F:zinc ion binding"/>
    <property type="evidence" value="ECO:0007669"/>
    <property type="project" value="UniProtKB-KW"/>
</dbReference>
<dbReference type="PANTHER" id="PTHR15710">
    <property type="entry name" value="E3 UBIQUITIN-PROTEIN LIGASE PRAJA"/>
    <property type="match status" value="1"/>
</dbReference>
<dbReference type="GO" id="GO:0016567">
    <property type="term" value="P:protein ubiquitination"/>
    <property type="evidence" value="ECO:0007669"/>
    <property type="project" value="TreeGrafter"/>
</dbReference>
<dbReference type="CDD" id="cd16561">
    <property type="entry name" value="RING-HC_RNF213"/>
    <property type="match status" value="1"/>
</dbReference>
<feature type="domain" description="RING-type" evidence="6">
    <location>
        <begin position="120"/>
        <end position="163"/>
    </location>
</feature>
<reference evidence="8" key="1">
    <citation type="submission" date="2015-09" db="EMBL/GenBank/DDBJ databases">
        <authorList>
            <consortium name="Pathogen Informatics"/>
        </authorList>
    </citation>
    <scope>NUCLEOTIDE SEQUENCE [LARGE SCALE GENOMIC DNA]</scope>
    <source>
        <strain evidence="8">Lake Konstanz</strain>
    </source>
</reference>
<feature type="compositionally biased region" description="Polar residues" evidence="5">
    <location>
        <begin position="361"/>
        <end position="379"/>
    </location>
</feature>
<dbReference type="InterPro" id="IPR013083">
    <property type="entry name" value="Znf_RING/FYVE/PHD"/>
</dbReference>
<dbReference type="GO" id="GO:0005737">
    <property type="term" value="C:cytoplasm"/>
    <property type="evidence" value="ECO:0007669"/>
    <property type="project" value="TreeGrafter"/>
</dbReference>
<dbReference type="OrthoDB" id="8062037at2759"/>
<sequence length="448" mass="48367">MMRLLHQTLRERLDQANEAVSTRGVQVGQQRFVIRASAPPGETNNSFSEMGGGISILDAFQLPQQLEEMMMMRAIALSLQQIQPSSAPPPISGSDSAKLERVVLSDGVIERLKKHDHPECPICQEDFSSKKDEFATRLPCDHVFCVGCLRKWLESSRTCPVCRLELVDVETLYDTHSSSPSRKKSVLAITPPPTPPIFSRAQNQINIVNTRPPPSSSSFVSAPPQPRTPPRHYVRESDAYFQPGVGSQQRQTVAELRQAQSGIVADSSGESSDGFLSGEESEGEHTTEQQALLDEILRRRNEQQLRTVLPSSTSTNNSTLASSSALLPPRSAIPPTATQLSEPTTPIDPPRRSTGAPTAIQRGTSTQRQPVPPVQTRNKSTPRTGGAVAAVGRVRPAPRPSEPATPSPSSVTTATAGSRRPNAPSGTSTVGVRGLLTRTRSVSSSTQQ</sequence>